<dbReference type="Gene3D" id="3.90.280.10">
    <property type="entry name" value="PEBP-like"/>
    <property type="match status" value="1"/>
</dbReference>
<reference evidence="1 2" key="1">
    <citation type="submission" date="2019-08" db="EMBL/GenBank/DDBJ databases">
        <title>Whole genome sequencing of chitin degrading bacteria Chitinophaga pinensis YS16.</title>
        <authorList>
            <person name="Singh R.P."/>
            <person name="Manchanda G."/>
            <person name="Maurya I.K."/>
            <person name="Joshi N.K."/>
            <person name="Srivastava A.K."/>
        </authorList>
    </citation>
    <scope>NUCLEOTIDE SEQUENCE [LARGE SCALE GENOMIC DNA]</scope>
    <source>
        <strain evidence="1 2">YS-16</strain>
    </source>
</reference>
<sequence length="156" mass="16656">MGMENNTEKTLKISSSAFDHEGVIPSKYTCEGEEVNPPLQIDQIPPETQSLAIIMEDPDAPNGTFDHWLVWNIPPATNIIGGDSVPGISGKNGGGQTGYYGPCPPSGVHRYYFYAYALDTMLDLDGGADKAALKAAIAGHVIAEGVLMGRYEKKGL</sequence>
<dbReference type="InterPro" id="IPR008914">
    <property type="entry name" value="PEBP"/>
</dbReference>
<dbReference type="Pfam" id="PF01161">
    <property type="entry name" value="PBP"/>
    <property type="match status" value="1"/>
</dbReference>
<dbReference type="SUPFAM" id="SSF49777">
    <property type="entry name" value="PEBP-like"/>
    <property type="match status" value="1"/>
</dbReference>
<accession>A0A5C6LSZ5</accession>
<keyword evidence="2" id="KW-1185">Reference proteome</keyword>
<dbReference type="InterPro" id="IPR005247">
    <property type="entry name" value="YbhB_YbcL/LppC-like"/>
</dbReference>
<dbReference type="NCBIfam" id="TIGR00481">
    <property type="entry name" value="YbhB/YbcL family Raf kinase inhibitor-like protein"/>
    <property type="match status" value="1"/>
</dbReference>
<evidence type="ECO:0000313" key="2">
    <source>
        <dbReference type="Proteomes" id="UP000318815"/>
    </source>
</evidence>
<dbReference type="AlphaFoldDB" id="A0A5C6LSZ5"/>
<comment type="caution">
    <text evidence="1">The sequence shown here is derived from an EMBL/GenBank/DDBJ whole genome shotgun (WGS) entry which is preliminary data.</text>
</comment>
<evidence type="ECO:0000313" key="1">
    <source>
        <dbReference type="EMBL" id="TWV98008.1"/>
    </source>
</evidence>
<name>A0A5C6LSZ5_9BACT</name>
<dbReference type="InterPro" id="IPR036610">
    <property type="entry name" value="PEBP-like_sf"/>
</dbReference>
<dbReference type="PANTHER" id="PTHR30289">
    <property type="entry name" value="UNCHARACTERIZED PROTEIN YBCL-RELATED"/>
    <property type="match status" value="1"/>
</dbReference>
<dbReference type="CDD" id="cd00865">
    <property type="entry name" value="PEBP_bact_arch"/>
    <property type="match status" value="1"/>
</dbReference>
<organism evidence="1 2">
    <name type="scientific">Chitinophaga pinensis</name>
    <dbReference type="NCBI Taxonomy" id="79329"/>
    <lineage>
        <taxon>Bacteria</taxon>
        <taxon>Pseudomonadati</taxon>
        <taxon>Bacteroidota</taxon>
        <taxon>Chitinophagia</taxon>
        <taxon>Chitinophagales</taxon>
        <taxon>Chitinophagaceae</taxon>
        <taxon>Chitinophaga</taxon>
    </lineage>
</organism>
<dbReference type="PANTHER" id="PTHR30289:SF1">
    <property type="entry name" value="PEBP (PHOSPHATIDYLETHANOLAMINE-BINDING PROTEIN) FAMILY PROTEIN"/>
    <property type="match status" value="1"/>
</dbReference>
<protein>
    <submittedName>
        <fullName evidence="1">YbhB/YbcL family Raf kinase inhibitor-like protein</fullName>
    </submittedName>
</protein>
<proteinExistence type="predicted"/>
<dbReference type="OrthoDB" id="9797506at2"/>
<dbReference type="Proteomes" id="UP000318815">
    <property type="component" value="Unassembled WGS sequence"/>
</dbReference>
<dbReference type="EMBL" id="VOHS01000026">
    <property type="protein sequence ID" value="TWV98008.1"/>
    <property type="molecule type" value="Genomic_DNA"/>
</dbReference>
<gene>
    <name evidence="1" type="ORF">FEF09_20785</name>
</gene>